<dbReference type="AlphaFoldDB" id="A0A2I0JLS3"/>
<evidence type="ECO:0000256" key="1">
    <source>
        <dbReference type="SAM" id="MobiDB-lite"/>
    </source>
</evidence>
<keyword evidence="3" id="KW-1185">Reference proteome</keyword>
<reference evidence="2 3" key="1">
    <citation type="submission" date="2017-11" db="EMBL/GenBank/DDBJ databases">
        <title>De-novo sequencing of pomegranate (Punica granatum L.) genome.</title>
        <authorList>
            <person name="Akparov Z."/>
            <person name="Amiraslanov A."/>
            <person name="Hajiyeva S."/>
            <person name="Abbasov M."/>
            <person name="Kaur K."/>
            <person name="Hamwieh A."/>
            <person name="Solovyev V."/>
            <person name="Salamov A."/>
            <person name="Braich B."/>
            <person name="Kosarev P."/>
            <person name="Mahmoud A."/>
            <person name="Hajiyev E."/>
            <person name="Babayeva S."/>
            <person name="Izzatullayeva V."/>
            <person name="Mammadov A."/>
            <person name="Mammadov A."/>
            <person name="Sharifova S."/>
            <person name="Ojaghi J."/>
            <person name="Eynullazada K."/>
            <person name="Bayramov B."/>
            <person name="Abdulazimova A."/>
            <person name="Shahmuradov I."/>
        </authorList>
    </citation>
    <scope>NUCLEOTIDE SEQUENCE [LARGE SCALE GENOMIC DNA]</scope>
    <source>
        <strain evidence="3">cv. AG2017</strain>
        <tissue evidence="2">Leaf</tissue>
    </source>
</reference>
<gene>
    <name evidence="2" type="ORF">CRG98_022376</name>
</gene>
<evidence type="ECO:0000313" key="3">
    <source>
        <dbReference type="Proteomes" id="UP000233551"/>
    </source>
</evidence>
<feature type="region of interest" description="Disordered" evidence="1">
    <location>
        <begin position="57"/>
        <end position="76"/>
    </location>
</feature>
<name>A0A2I0JLS3_PUNGR</name>
<sequence length="94" mass="10380">MPRNRPGWASFESYVTTVAPDGVLLQEDGTRLCEDLKMGLGSVGIRGWDSVLWGSDDGTQPCGRSEDRTRPCRDLTMRLGPTENQWKGLGPVEI</sequence>
<accession>A0A2I0JLS3</accession>
<comment type="caution">
    <text evidence="2">The sequence shown here is derived from an EMBL/GenBank/DDBJ whole genome shotgun (WGS) entry which is preliminary data.</text>
</comment>
<dbReference type="Proteomes" id="UP000233551">
    <property type="component" value="Unassembled WGS sequence"/>
</dbReference>
<proteinExistence type="predicted"/>
<evidence type="ECO:0000313" key="2">
    <source>
        <dbReference type="EMBL" id="PKI57231.1"/>
    </source>
</evidence>
<protein>
    <submittedName>
        <fullName evidence="2">Uncharacterized protein</fullName>
    </submittedName>
</protein>
<feature type="compositionally biased region" description="Basic and acidic residues" evidence="1">
    <location>
        <begin position="64"/>
        <end position="76"/>
    </location>
</feature>
<dbReference type="EMBL" id="PGOL01001524">
    <property type="protein sequence ID" value="PKI57231.1"/>
    <property type="molecule type" value="Genomic_DNA"/>
</dbReference>
<organism evidence="2 3">
    <name type="scientific">Punica granatum</name>
    <name type="common">Pomegranate</name>
    <dbReference type="NCBI Taxonomy" id="22663"/>
    <lineage>
        <taxon>Eukaryota</taxon>
        <taxon>Viridiplantae</taxon>
        <taxon>Streptophyta</taxon>
        <taxon>Embryophyta</taxon>
        <taxon>Tracheophyta</taxon>
        <taxon>Spermatophyta</taxon>
        <taxon>Magnoliopsida</taxon>
        <taxon>eudicotyledons</taxon>
        <taxon>Gunneridae</taxon>
        <taxon>Pentapetalae</taxon>
        <taxon>rosids</taxon>
        <taxon>malvids</taxon>
        <taxon>Myrtales</taxon>
        <taxon>Lythraceae</taxon>
        <taxon>Punica</taxon>
    </lineage>
</organism>